<name>A0A7I7SRF1_9MYCO</name>
<proteinExistence type="predicted"/>
<dbReference type="Gene3D" id="3.40.50.1010">
    <property type="entry name" value="5'-nuclease"/>
    <property type="match status" value="1"/>
</dbReference>
<dbReference type="GO" id="GO:0004540">
    <property type="term" value="F:RNA nuclease activity"/>
    <property type="evidence" value="ECO:0007669"/>
    <property type="project" value="InterPro"/>
</dbReference>
<dbReference type="Pfam" id="PF01936">
    <property type="entry name" value="NYN"/>
    <property type="match status" value="1"/>
</dbReference>
<dbReference type="EMBL" id="AP022595">
    <property type="protein sequence ID" value="BBY58376.1"/>
    <property type="molecule type" value="Genomic_DNA"/>
</dbReference>
<gene>
    <name evidence="2" type="ORF">MSAR_15120</name>
</gene>
<evidence type="ECO:0000313" key="3">
    <source>
        <dbReference type="Proteomes" id="UP000466445"/>
    </source>
</evidence>
<accession>A0A7I7SRF1</accession>
<feature type="domain" description="NYN" evidence="1">
    <location>
        <begin position="83"/>
        <end position="147"/>
    </location>
</feature>
<dbReference type="RefSeq" id="WP_163695865.1">
    <property type="nucleotide sequence ID" value="NZ_AP022595.1"/>
</dbReference>
<evidence type="ECO:0000259" key="1">
    <source>
        <dbReference type="Pfam" id="PF01936"/>
    </source>
</evidence>
<dbReference type="KEGG" id="msar:MSAR_15120"/>
<organism evidence="2 3">
    <name type="scientific">Mycolicibacterium sarraceniae</name>
    <dbReference type="NCBI Taxonomy" id="1534348"/>
    <lineage>
        <taxon>Bacteria</taxon>
        <taxon>Bacillati</taxon>
        <taxon>Actinomycetota</taxon>
        <taxon>Actinomycetes</taxon>
        <taxon>Mycobacteriales</taxon>
        <taxon>Mycobacteriaceae</taxon>
        <taxon>Mycolicibacterium</taxon>
    </lineage>
</organism>
<protein>
    <recommendedName>
        <fullName evidence="1">NYN domain-containing protein</fullName>
    </recommendedName>
</protein>
<evidence type="ECO:0000313" key="2">
    <source>
        <dbReference type="EMBL" id="BBY58376.1"/>
    </source>
</evidence>
<sequence>MSFTGTHHRADGRKIGKRRIVLVDIENVVGGLSAVRDYVSWAKVVVAECVPAQPGDQVVIGVGPTGLLDLALTWQSVRYVMRPGQNGADLALLEVLGENIADRFTEVVLVSGDGIFTHAIAALASRGVKTTVVAHAGGLSRRLGLAAAEVRLLPEQPSPRSVPAASNMDVA</sequence>
<dbReference type="AlphaFoldDB" id="A0A7I7SRF1"/>
<keyword evidence="3" id="KW-1185">Reference proteome</keyword>
<dbReference type="InterPro" id="IPR021139">
    <property type="entry name" value="NYN"/>
</dbReference>
<dbReference type="Proteomes" id="UP000466445">
    <property type="component" value="Chromosome"/>
</dbReference>
<reference evidence="2 3" key="1">
    <citation type="journal article" date="2019" name="Emerg. Microbes Infect.">
        <title>Comprehensive subspecies identification of 175 nontuberculous mycobacteria species based on 7547 genomic profiles.</title>
        <authorList>
            <person name="Matsumoto Y."/>
            <person name="Kinjo T."/>
            <person name="Motooka D."/>
            <person name="Nabeya D."/>
            <person name="Jung N."/>
            <person name="Uechi K."/>
            <person name="Horii T."/>
            <person name="Iida T."/>
            <person name="Fujita J."/>
            <person name="Nakamura S."/>
        </authorList>
    </citation>
    <scope>NUCLEOTIDE SEQUENCE [LARGE SCALE GENOMIC DNA]</scope>
    <source>
        <strain evidence="2 3">JCM 30395</strain>
    </source>
</reference>